<comment type="caution">
    <text evidence="1">The sequence shown here is derived from an EMBL/GenBank/DDBJ whole genome shotgun (WGS) entry which is preliminary data.</text>
</comment>
<dbReference type="EMBL" id="VUJX02000005">
    <property type="protein sequence ID" value="KAL0936733.1"/>
    <property type="molecule type" value="Genomic_DNA"/>
</dbReference>
<reference evidence="1 2" key="1">
    <citation type="journal article" date="2020" name="Phytopathology">
        <title>Genome Sequence Resources of Colletotrichum truncatum, C. plurivorum, C. musicola, and C. sojae: Four Species Pathogenic to Soybean (Glycine max).</title>
        <authorList>
            <person name="Rogerio F."/>
            <person name="Boufleur T.R."/>
            <person name="Ciampi-Guillardi M."/>
            <person name="Sukno S.A."/>
            <person name="Thon M.R."/>
            <person name="Massola Junior N.S."/>
            <person name="Baroncelli R."/>
        </authorList>
    </citation>
    <scope>NUCLEOTIDE SEQUENCE [LARGE SCALE GENOMIC DNA]</scope>
    <source>
        <strain evidence="1 2">CMES1059</strain>
    </source>
</reference>
<proteinExistence type="predicted"/>
<protein>
    <submittedName>
        <fullName evidence="1">Uncharacterized protein</fullName>
    </submittedName>
</protein>
<accession>A0ACC3YXP9</accession>
<gene>
    <name evidence="1" type="ORF">CTRU02_208948</name>
</gene>
<evidence type="ECO:0000313" key="1">
    <source>
        <dbReference type="EMBL" id="KAL0936733.1"/>
    </source>
</evidence>
<name>A0ACC3YXP9_COLTU</name>
<sequence length="847" mass="86567">MQVQSLAALTALGLAGLAKAGPNPLPFPEPGNGAPFTCPAVATQTVFVTVGSGINPFPPVAVQTITATVWPSFEQSQASLPRPTPVLTVTIDSYGPPLGGSQYTGPKPWETPVVTSTVIVTASAASVVSDPGNAGGNPSVSTIQGGQAPPASPGDNDQSTPTVVTVTAGQTTPALPWNPSGPGVNTNGIVIFTTTLYRARPGSGTPTVDTLVTCFTVTFPSATGTNPAGLPNGAGPASVSTVIVPTMVPGPDGILSYSLQTLVSSITPGTVIPSAPVVTTTYTLPGPGSAVQNPTSVVPVVATLTLTFPQPLTSTIASQLSTPLLPAAPFTVVTVTQAPPPSPPASVVTVIFTSGVPPVGSIPGVPVSVVTQTVIQNDPIPGGYGDSAPLPGFPSSVVAATPAPAPGAPGAPPSGPAVSAPLVSASGIPGGYGDLAVSSASIAMPGSVASFSVITLWPTAPSTLQNTLPGAGASETNAALPLTGTGSSSCTSTLLKVSTTVSSTSVLTSTLVNVVAEATTTYTFPFESLVTSVGTATVTGGVIGGETLINGGTVSASTVSDATIVTALSSLVLSTWVQSTLIQSTLITTGPVPTLIERRNIEKRQGNFTLTSTAPIPVATPMCTGTTEVGTLTLDFDDLPYGSVYNPYHRFWFSKGFIVGPPPSMPYLPSSGGRVLEYVPPMLSNNTGMFSKDTAQIGMGKLASLPCFRFNFYGMDLGCDARKPDQLCDFTFTGYRWDAVQGKELEFVSQNVWVPSCPRMNDCPLTPFTATGFVGLSSILVTLRVDGRPQVWWSDDLQVGWSDNDCNSATCRQQPGQSIVTTDNDPVWYWTPLGIRVLKPSRIHKHF</sequence>
<keyword evidence="2" id="KW-1185">Reference proteome</keyword>
<evidence type="ECO:0000313" key="2">
    <source>
        <dbReference type="Proteomes" id="UP000805649"/>
    </source>
</evidence>
<organism evidence="1 2">
    <name type="scientific">Colletotrichum truncatum</name>
    <name type="common">Anthracnose fungus</name>
    <name type="synonym">Colletotrichum capsici</name>
    <dbReference type="NCBI Taxonomy" id="5467"/>
    <lineage>
        <taxon>Eukaryota</taxon>
        <taxon>Fungi</taxon>
        <taxon>Dikarya</taxon>
        <taxon>Ascomycota</taxon>
        <taxon>Pezizomycotina</taxon>
        <taxon>Sordariomycetes</taxon>
        <taxon>Hypocreomycetidae</taxon>
        <taxon>Glomerellales</taxon>
        <taxon>Glomerellaceae</taxon>
        <taxon>Colletotrichum</taxon>
        <taxon>Colletotrichum truncatum species complex</taxon>
    </lineage>
</organism>
<dbReference type="Proteomes" id="UP000805649">
    <property type="component" value="Unassembled WGS sequence"/>
</dbReference>